<dbReference type="EMBL" id="AEEG01000002">
    <property type="protein sequence ID" value="EFL95984.1"/>
    <property type="molecule type" value="Genomic_DNA"/>
</dbReference>
<accession>E0NEH3</accession>
<dbReference type="Proteomes" id="UP000004470">
    <property type="component" value="Unassembled WGS sequence"/>
</dbReference>
<evidence type="ECO:0000313" key="1">
    <source>
        <dbReference type="EMBL" id="EFL95984.1"/>
    </source>
</evidence>
<evidence type="ECO:0000313" key="2">
    <source>
        <dbReference type="Proteomes" id="UP000004470"/>
    </source>
</evidence>
<dbReference type="AlphaFoldDB" id="E0NEH3"/>
<reference evidence="1" key="1">
    <citation type="submission" date="2010-07" db="EMBL/GenBank/DDBJ databases">
        <authorList>
            <person name="Muzny D."/>
            <person name="Qin X."/>
            <person name="Deng J."/>
            <person name="Jiang H."/>
            <person name="Liu Y."/>
            <person name="Qu J."/>
            <person name="Song X.-Z."/>
            <person name="Zhang L."/>
            <person name="Thornton R."/>
            <person name="Coyle M."/>
            <person name="Francisco L."/>
            <person name="Jackson L."/>
            <person name="Javaid M."/>
            <person name="Korchina V."/>
            <person name="Kovar C."/>
            <person name="Mata R."/>
            <person name="Mathew T."/>
            <person name="Ngo R."/>
            <person name="Nguyen L."/>
            <person name="Nguyen N."/>
            <person name="Okwuonu G."/>
            <person name="Ongeri F."/>
            <person name="Pham C."/>
            <person name="Simmons D."/>
            <person name="Wilczek-Boney K."/>
            <person name="Hale W."/>
            <person name="Jakkamsetti A."/>
            <person name="Pham P."/>
            <person name="Ruth R."/>
            <person name="San Lucas F."/>
            <person name="Warren J."/>
            <person name="Zhang J."/>
            <person name="Zhao Z."/>
            <person name="Zhou C."/>
            <person name="Zhu D."/>
            <person name="Lee S."/>
            <person name="Bess C."/>
            <person name="Blankenburg K."/>
            <person name="Forbes L."/>
            <person name="Fu Q."/>
            <person name="Gubbala S."/>
            <person name="Hirani K."/>
            <person name="Jayaseelan J.C."/>
            <person name="Lara F."/>
            <person name="Munidasa M."/>
            <person name="Palculict T."/>
            <person name="Patil S."/>
            <person name="Pu L.-L."/>
            <person name="Saada N."/>
            <person name="Tang L."/>
            <person name="Weissenberger G."/>
            <person name="Zhu Y."/>
            <person name="Hemphill L."/>
            <person name="Shang Y."/>
            <person name="Youmans B."/>
            <person name="Ayvaz T."/>
            <person name="Ross M."/>
            <person name="Santibanez J."/>
            <person name="Aqrawi P."/>
            <person name="Gross S."/>
            <person name="Joshi V."/>
            <person name="Fowler G."/>
            <person name="Nazareth L."/>
            <person name="Reid J."/>
            <person name="Worley K."/>
            <person name="Petrosino J."/>
            <person name="Highlander S."/>
            <person name="Gibbs R."/>
        </authorList>
    </citation>
    <scope>NUCLEOTIDE SEQUENCE [LARGE SCALE GENOMIC DNA]</scope>
    <source>
        <strain evidence="1">DSM 20284</strain>
    </source>
</reference>
<proteinExistence type="predicted"/>
<sequence>MKLPHHESFLFWHFAFNRAKTCAKSQFAPLNQKLIMPKSGIMVIFQLMLANYPTFVTLSCLCTRLMGYDCLICIGRSWFNYLKTVSRAKKGELNGIPLSFKAINYPTHLLMVIAFNG</sequence>
<organism evidence="1 2">
    <name type="scientific">Pediococcus acidilactici DSM 20284</name>
    <dbReference type="NCBI Taxonomy" id="862514"/>
    <lineage>
        <taxon>Bacteria</taxon>
        <taxon>Bacillati</taxon>
        <taxon>Bacillota</taxon>
        <taxon>Bacilli</taxon>
        <taxon>Lactobacillales</taxon>
        <taxon>Lactobacillaceae</taxon>
        <taxon>Pediococcus</taxon>
        <taxon>Pediococcus acidilactici group</taxon>
    </lineage>
</organism>
<dbReference type="HOGENOM" id="CLU_2082587_0_0_9"/>
<comment type="caution">
    <text evidence="1">The sequence shown here is derived from an EMBL/GenBank/DDBJ whole genome shotgun (WGS) entry which is preliminary data.</text>
</comment>
<gene>
    <name evidence="1" type="ORF">HMPREF0623_0035</name>
</gene>
<protein>
    <submittedName>
        <fullName evidence="1">Uncharacterized protein</fullName>
    </submittedName>
</protein>
<keyword evidence="2" id="KW-1185">Reference proteome</keyword>
<name>E0NEH3_PEDAC</name>